<evidence type="ECO:0000256" key="6">
    <source>
        <dbReference type="HAMAP-Rule" id="MF_00063"/>
    </source>
</evidence>
<dbReference type="InterPro" id="IPR002500">
    <property type="entry name" value="PAPS_reduct_dom"/>
</dbReference>
<dbReference type="InterPro" id="IPR014729">
    <property type="entry name" value="Rossmann-like_a/b/a_fold"/>
</dbReference>
<dbReference type="Proteomes" id="UP000241808">
    <property type="component" value="Unassembled WGS sequence"/>
</dbReference>
<dbReference type="NCBIfam" id="NF002537">
    <property type="entry name" value="PRK02090.1"/>
    <property type="match status" value="1"/>
</dbReference>
<evidence type="ECO:0000259" key="7">
    <source>
        <dbReference type="Pfam" id="PF01507"/>
    </source>
</evidence>
<dbReference type="GO" id="GO:0005737">
    <property type="term" value="C:cytoplasm"/>
    <property type="evidence" value="ECO:0007669"/>
    <property type="project" value="UniProtKB-SubCell"/>
</dbReference>
<dbReference type="Gene3D" id="3.40.50.620">
    <property type="entry name" value="HUPs"/>
    <property type="match status" value="1"/>
</dbReference>
<accession>A0A2T4Z5S7</accession>
<dbReference type="GO" id="GO:0019379">
    <property type="term" value="P:sulfate assimilation, phosphoadenylyl sulfate reduction by phosphoadenylyl-sulfate reductase (thioredoxin)"/>
    <property type="evidence" value="ECO:0007669"/>
    <property type="project" value="UniProtKB-UniRule"/>
</dbReference>
<dbReference type="RefSeq" id="WP_108177113.1">
    <property type="nucleotide sequence ID" value="NZ_PZZL01000004.1"/>
</dbReference>
<protein>
    <recommendedName>
        <fullName evidence="6">Adenosine 5'-phosphosulfate reductase</fullName>
        <shortName evidence="6">APS reductase</shortName>
        <ecNumber evidence="6">1.8.4.10</ecNumber>
    </recommendedName>
    <alternativeName>
        <fullName evidence="6">5'-adenylylsulfate reductase</fullName>
    </alternativeName>
    <alternativeName>
        <fullName evidence="6">Thioredoxin-dependent 5'-adenylylsulfate reductase</fullName>
    </alternativeName>
</protein>
<gene>
    <name evidence="6" type="primary">cysH</name>
    <name evidence="8" type="ORF">C8P69_104295</name>
</gene>
<evidence type="ECO:0000256" key="4">
    <source>
        <dbReference type="ARBA" id="ARBA00023004"/>
    </source>
</evidence>
<evidence type="ECO:0000313" key="8">
    <source>
        <dbReference type="EMBL" id="PTM57245.1"/>
    </source>
</evidence>
<comment type="cofactor">
    <cofactor evidence="6">
        <name>[4Fe-4S] cluster</name>
        <dbReference type="ChEBI" id="CHEBI:49883"/>
    </cofactor>
    <text evidence="6">Binds 1 [4Fe-4S] cluster per subunit.</text>
</comment>
<dbReference type="InterPro" id="IPR004511">
    <property type="entry name" value="PAPS/APS_Rdtase"/>
</dbReference>
<dbReference type="AlphaFoldDB" id="A0A2T4Z5S7"/>
<dbReference type="HAMAP" id="MF_00063">
    <property type="entry name" value="CysH"/>
    <property type="match status" value="1"/>
</dbReference>
<keyword evidence="3 6" id="KW-0560">Oxidoreductase</keyword>
<evidence type="ECO:0000313" key="9">
    <source>
        <dbReference type="Proteomes" id="UP000241808"/>
    </source>
</evidence>
<dbReference type="OrthoDB" id="9794018at2"/>
<comment type="function">
    <text evidence="6">Catalyzes the formation of sulfite from adenosine 5'-phosphosulfate (APS) using thioredoxin as an electron donor.</text>
</comment>
<keyword evidence="9" id="KW-1185">Reference proteome</keyword>
<feature type="binding site" evidence="6">
    <location>
        <position position="117"/>
    </location>
    <ligand>
        <name>[4Fe-4S] cluster</name>
        <dbReference type="ChEBI" id="CHEBI:49883"/>
    </ligand>
</feature>
<dbReference type="PANTHER" id="PTHR46482">
    <property type="entry name" value="5'-ADENYLYLSULFATE REDUCTASE 3, CHLOROPLASTIC"/>
    <property type="match status" value="1"/>
</dbReference>
<dbReference type="GO" id="GO:0043866">
    <property type="term" value="F:adenylyl-sulfate reductase (thioredoxin) activity"/>
    <property type="evidence" value="ECO:0007669"/>
    <property type="project" value="UniProtKB-EC"/>
</dbReference>
<dbReference type="CDD" id="cd23945">
    <property type="entry name" value="PAPS_reductase"/>
    <property type="match status" value="1"/>
</dbReference>
<feature type="active site" description="Nucleophile; cysteine thiosulfonate intermediate" evidence="6">
    <location>
        <position position="228"/>
    </location>
</feature>
<comment type="catalytic activity">
    <reaction evidence="6">
        <text>[thioredoxin]-disulfide + sulfite + AMP + 2 H(+) = adenosine 5'-phosphosulfate + [thioredoxin]-dithiol</text>
        <dbReference type="Rhea" id="RHEA:21976"/>
        <dbReference type="Rhea" id="RHEA-COMP:10698"/>
        <dbReference type="Rhea" id="RHEA-COMP:10700"/>
        <dbReference type="ChEBI" id="CHEBI:15378"/>
        <dbReference type="ChEBI" id="CHEBI:17359"/>
        <dbReference type="ChEBI" id="CHEBI:29950"/>
        <dbReference type="ChEBI" id="CHEBI:50058"/>
        <dbReference type="ChEBI" id="CHEBI:58243"/>
        <dbReference type="ChEBI" id="CHEBI:456215"/>
        <dbReference type="EC" id="1.8.4.10"/>
    </reaction>
</comment>
<dbReference type="PIRSF" id="PIRSF000857">
    <property type="entry name" value="PAPS_reductase"/>
    <property type="match status" value="1"/>
</dbReference>
<dbReference type="SUPFAM" id="SSF52402">
    <property type="entry name" value="Adenine nucleotide alpha hydrolases-like"/>
    <property type="match status" value="1"/>
</dbReference>
<reference evidence="8 9" key="1">
    <citation type="submission" date="2018-04" db="EMBL/GenBank/DDBJ databases">
        <title>Genomic Encyclopedia of Archaeal and Bacterial Type Strains, Phase II (KMG-II): from individual species to whole genera.</title>
        <authorList>
            <person name="Goeker M."/>
        </authorList>
    </citation>
    <scope>NUCLEOTIDE SEQUENCE [LARGE SCALE GENOMIC DNA]</scope>
    <source>
        <strain evidence="8 9">DSM 25521</strain>
    </source>
</reference>
<evidence type="ECO:0000256" key="3">
    <source>
        <dbReference type="ARBA" id="ARBA00023002"/>
    </source>
</evidence>
<keyword evidence="6" id="KW-0963">Cytoplasm</keyword>
<feature type="binding site" evidence="6">
    <location>
        <position position="203"/>
    </location>
    <ligand>
        <name>[4Fe-4S] cluster</name>
        <dbReference type="ChEBI" id="CHEBI:49883"/>
    </ligand>
</feature>
<dbReference type="PANTHER" id="PTHR46482:SF9">
    <property type="entry name" value="5'-ADENYLYLSULFATE REDUCTASE 1, CHLOROPLASTIC"/>
    <property type="match status" value="1"/>
</dbReference>
<dbReference type="GO" id="GO:0004604">
    <property type="term" value="F:phosphoadenylyl-sulfate reductase (thioredoxin) activity"/>
    <property type="evidence" value="ECO:0007669"/>
    <property type="project" value="UniProtKB-UniRule"/>
</dbReference>
<dbReference type="GO" id="GO:0070814">
    <property type="term" value="P:hydrogen sulfide biosynthetic process"/>
    <property type="evidence" value="ECO:0007669"/>
    <property type="project" value="UniProtKB-UniRule"/>
</dbReference>
<dbReference type="Pfam" id="PF01507">
    <property type="entry name" value="PAPS_reduct"/>
    <property type="match status" value="1"/>
</dbReference>
<feature type="domain" description="Phosphoadenosine phosphosulphate reductase" evidence="7">
    <location>
        <begin position="32"/>
        <end position="206"/>
    </location>
</feature>
<comment type="pathway">
    <text evidence="6">Sulfur metabolism; hydrogen sulfide biosynthesis; sulfite from sulfate.</text>
</comment>
<dbReference type="GO" id="GO:0051539">
    <property type="term" value="F:4 iron, 4 sulfur cluster binding"/>
    <property type="evidence" value="ECO:0007669"/>
    <property type="project" value="UniProtKB-UniRule"/>
</dbReference>
<comment type="similarity">
    <text evidence="1 6">Belongs to the PAPS reductase family. CysH subfamily.</text>
</comment>
<keyword evidence="2 6" id="KW-0479">Metal-binding</keyword>
<dbReference type="EMBL" id="PZZL01000004">
    <property type="protein sequence ID" value="PTM57245.1"/>
    <property type="molecule type" value="Genomic_DNA"/>
</dbReference>
<dbReference type="GO" id="GO:0046872">
    <property type="term" value="F:metal ion binding"/>
    <property type="evidence" value="ECO:0007669"/>
    <property type="project" value="UniProtKB-KW"/>
</dbReference>
<organism evidence="8 9">
    <name type="scientific">Phreatobacter oligotrophus</name>
    <dbReference type="NCBI Taxonomy" id="1122261"/>
    <lineage>
        <taxon>Bacteria</taxon>
        <taxon>Pseudomonadati</taxon>
        <taxon>Pseudomonadota</taxon>
        <taxon>Alphaproteobacteria</taxon>
        <taxon>Hyphomicrobiales</taxon>
        <taxon>Phreatobacteraceae</taxon>
        <taxon>Phreatobacter</taxon>
    </lineage>
</organism>
<dbReference type="EC" id="1.8.4.10" evidence="6"/>
<evidence type="ECO:0000256" key="1">
    <source>
        <dbReference type="ARBA" id="ARBA00009732"/>
    </source>
</evidence>
<feature type="binding site" evidence="6">
    <location>
        <position position="200"/>
    </location>
    <ligand>
        <name>[4Fe-4S] cluster</name>
        <dbReference type="ChEBI" id="CHEBI:49883"/>
    </ligand>
</feature>
<sequence>MSAALLDRFPEVDPRDPAAILAAARAAIDGRIVFTTSFGLEDQVITHLIAEAGLAIDIASIDTGRLFAETYEVWARTEARYGLRIRSAHPDADGLSALLAAQGVNGFYGSVAARKACCDTRKVLPLGRLLAGASAWVTGLRADQSGARAEVSPWSRDEARGLLKVSPLAAWSRAEAVAFADRHDVPRNALHARGFLSIGCAPCTRAVAPGEPERAGRWWWEAEAGGECGLHVTADGRLVRAAPAQEIPA</sequence>
<name>A0A2T4Z5S7_9HYPH</name>
<comment type="caution">
    <text evidence="8">The sequence shown here is derived from an EMBL/GenBank/DDBJ whole genome shotgun (WGS) entry which is preliminary data.</text>
</comment>
<proteinExistence type="inferred from homology"/>
<evidence type="ECO:0000256" key="5">
    <source>
        <dbReference type="ARBA" id="ARBA00023014"/>
    </source>
</evidence>
<keyword evidence="4 6" id="KW-0408">Iron</keyword>
<evidence type="ECO:0000256" key="2">
    <source>
        <dbReference type="ARBA" id="ARBA00022723"/>
    </source>
</evidence>
<feature type="binding site" evidence="6">
    <location>
        <position position="118"/>
    </location>
    <ligand>
        <name>[4Fe-4S] cluster</name>
        <dbReference type="ChEBI" id="CHEBI:49883"/>
    </ligand>
</feature>
<comment type="subcellular location">
    <subcellularLocation>
        <location evidence="6">Cytoplasm</location>
    </subcellularLocation>
</comment>
<keyword evidence="5 6" id="KW-0411">Iron-sulfur</keyword>